<protein>
    <recommendedName>
        <fullName evidence="5">Serpin domain-containing protein</fullName>
    </recommendedName>
</protein>
<evidence type="ECO:0000256" key="2">
    <source>
        <dbReference type="ARBA" id="ARBA00022690"/>
    </source>
</evidence>
<keyword evidence="7" id="KW-1185">Reference proteome</keyword>
<dbReference type="SUPFAM" id="SSF56574">
    <property type="entry name" value="Serpins"/>
    <property type="match status" value="1"/>
</dbReference>
<dbReference type="AlphaFoldDB" id="A0A8K0CTM0"/>
<proteinExistence type="inferred from homology"/>
<comment type="similarity">
    <text evidence="1 4">Belongs to the serpin family.</text>
</comment>
<dbReference type="InterPro" id="IPR036186">
    <property type="entry name" value="Serpin_sf"/>
</dbReference>
<dbReference type="EMBL" id="VTPC01051715">
    <property type="protein sequence ID" value="KAF2890478.1"/>
    <property type="molecule type" value="Genomic_DNA"/>
</dbReference>
<dbReference type="SMART" id="SM00093">
    <property type="entry name" value="SERPIN"/>
    <property type="match status" value="1"/>
</dbReference>
<gene>
    <name evidence="6" type="ORF">ILUMI_15695</name>
</gene>
<evidence type="ECO:0000313" key="7">
    <source>
        <dbReference type="Proteomes" id="UP000801492"/>
    </source>
</evidence>
<comment type="caution">
    <text evidence="6">The sequence shown here is derived from an EMBL/GenBank/DDBJ whole genome shotgun (WGS) entry which is preliminary data.</text>
</comment>
<dbReference type="CDD" id="cd19601">
    <property type="entry name" value="serpin42Da-like"/>
    <property type="match status" value="1"/>
</dbReference>
<dbReference type="Proteomes" id="UP000801492">
    <property type="component" value="Unassembled WGS sequence"/>
</dbReference>
<reference evidence="6" key="1">
    <citation type="submission" date="2019-08" db="EMBL/GenBank/DDBJ databases">
        <title>The genome of the North American firefly Photinus pyralis.</title>
        <authorList>
            <consortium name="Photinus pyralis genome working group"/>
            <person name="Fallon T.R."/>
            <person name="Sander Lower S.E."/>
            <person name="Weng J.-K."/>
        </authorList>
    </citation>
    <scope>NUCLEOTIDE SEQUENCE</scope>
    <source>
        <strain evidence="6">TRF0915ILg1</strain>
        <tissue evidence="6">Whole body</tissue>
    </source>
</reference>
<keyword evidence="3" id="KW-0722">Serine protease inhibitor</keyword>
<dbReference type="PANTHER" id="PTHR11461:SF211">
    <property type="entry name" value="GH10112P-RELATED"/>
    <property type="match status" value="1"/>
</dbReference>
<dbReference type="OrthoDB" id="671595at2759"/>
<sequence>MDKSDFEEISEASNRFANKLYRIISKHKGNILFSPTSVHIVLSLLYQGANSETAEAIESVLGVPNKEAAANGYNNIMKWLNQLEDVTLHSANKIYVMRNFSLKEEFYKSAVEQFLSEVEEIHFKNNTEAAKKMNRWVENKTNLKIKDLVSPSSLDGLTRLVLINAIYFKGNWLDPFIDDSTTTESFFRTSNDKIDCQMMHTNAKFNYCENEYLDAKILEMKYRNINVSMVCVLPNEIDGIENLEKKLIDVDLSTLTNDSEHVKVKVSLPKFRFDKTIELEDVLKELGLEIIFDGNRADFSDLSTNNQGLYVSKAIQKALIEVNEEGAEIVATT</sequence>
<feature type="non-terminal residue" evidence="6">
    <location>
        <position position="333"/>
    </location>
</feature>
<dbReference type="InterPro" id="IPR000215">
    <property type="entry name" value="Serpin_fam"/>
</dbReference>
<organism evidence="6 7">
    <name type="scientific">Ignelater luminosus</name>
    <name type="common">Cucubano</name>
    <name type="synonym">Pyrophorus luminosus</name>
    <dbReference type="NCBI Taxonomy" id="2038154"/>
    <lineage>
        <taxon>Eukaryota</taxon>
        <taxon>Metazoa</taxon>
        <taxon>Ecdysozoa</taxon>
        <taxon>Arthropoda</taxon>
        <taxon>Hexapoda</taxon>
        <taxon>Insecta</taxon>
        <taxon>Pterygota</taxon>
        <taxon>Neoptera</taxon>
        <taxon>Endopterygota</taxon>
        <taxon>Coleoptera</taxon>
        <taxon>Polyphaga</taxon>
        <taxon>Elateriformia</taxon>
        <taxon>Elateroidea</taxon>
        <taxon>Elateridae</taxon>
        <taxon>Agrypninae</taxon>
        <taxon>Pyrophorini</taxon>
        <taxon>Ignelater</taxon>
    </lineage>
</organism>
<accession>A0A8K0CTM0</accession>
<feature type="domain" description="Serpin" evidence="5">
    <location>
        <begin position="18"/>
        <end position="333"/>
    </location>
</feature>
<dbReference type="GO" id="GO:0005615">
    <property type="term" value="C:extracellular space"/>
    <property type="evidence" value="ECO:0007669"/>
    <property type="project" value="InterPro"/>
</dbReference>
<dbReference type="GO" id="GO:0004867">
    <property type="term" value="F:serine-type endopeptidase inhibitor activity"/>
    <property type="evidence" value="ECO:0007669"/>
    <property type="project" value="UniProtKB-KW"/>
</dbReference>
<dbReference type="InterPro" id="IPR042178">
    <property type="entry name" value="Serpin_sf_1"/>
</dbReference>
<evidence type="ECO:0000256" key="4">
    <source>
        <dbReference type="RuleBase" id="RU000411"/>
    </source>
</evidence>
<evidence type="ECO:0000259" key="5">
    <source>
        <dbReference type="SMART" id="SM00093"/>
    </source>
</evidence>
<dbReference type="Gene3D" id="2.30.39.10">
    <property type="entry name" value="Alpha-1-antitrypsin, domain 1"/>
    <property type="match status" value="1"/>
</dbReference>
<evidence type="ECO:0000256" key="1">
    <source>
        <dbReference type="ARBA" id="ARBA00009500"/>
    </source>
</evidence>
<dbReference type="PANTHER" id="PTHR11461">
    <property type="entry name" value="SERINE PROTEASE INHIBITOR, SERPIN"/>
    <property type="match status" value="1"/>
</dbReference>
<dbReference type="Pfam" id="PF00079">
    <property type="entry name" value="Serpin"/>
    <property type="match status" value="1"/>
</dbReference>
<dbReference type="InterPro" id="IPR042185">
    <property type="entry name" value="Serpin_sf_2"/>
</dbReference>
<dbReference type="InterPro" id="IPR023796">
    <property type="entry name" value="Serpin_dom"/>
</dbReference>
<name>A0A8K0CTM0_IGNLU</name>
<evidence type="ECO:0000256" key="3">
    <source>
        <dbReference type="ARBA" id="ARBA00022900"/>
    </source>
</evidence>
<dbReference type="Gene3D" id="3.30.497.10">
    <property type="entry name" value="Antithrombin, subunit I, domain 2"/>
    <property type="match status" value="1"/>
</dbReference>
<evidence type="ECO:0000313" key="6">
    <source>
        <dbReference type="EMBL" id="KAF2890478.1"/>
    </source>
</evidence>
<keyword evidence="2" id="KW-0646">Protease inhibitor</keyword>